<accession>A0AAV3R2M3</accession>
<organism evidence="1 2">
    <name type="scientific">Lithospermum erythrorhizon</name>
    <name type="common">Purple gromwell</name>
    <name type="synonym">Lithospermum officinale var. erythrorhizon</name>
    <dbReference type="NCBI Taxonomy" id="34254"/>
    <lineage>
        <taxon>Eukaryota</taxon>
        <taxon>Viridiplantae</taxon>
        <taxon>Streptophyta</taxon>
        <taxon>Embryophyta</taxon>
        <taxon>Tracheophyta</taxon>
        <taxon>Spermatophyta</taxon>
        <taxon>Magnoliopsida</taxon>
        <taxon>eudicotyledons</taxon>
        <taxon>Gunneridae</taxon>
        <taxon>Pentapetalae</taxon>
        <taxon>asterids</taxon>
        <taxon>lamiids</taxon>
        <taxon>Boraginales</taxon>
        <taxon>Boraginaceae</taxon>
        <taxon>Boraginoideae</taxon>
        <taxon>Lithospermeae</taxon>
        <taxon>Lithospermum</taxon>
    </lineage>
</organism>
<dbReference type="EMBL" id="BAABME010006731">
    <property type="protein sequence ID" value="GAA0169158.1"/>
    <property type="molecule type" value="Genomic_DNA"/>
</dbReference>
<gene>
    <name evidence="1" type="ORF">LIER_23702</name>
</gene>
<proteinExistence type="predicted"/>
<reference evidence="1 2" key="1">
    <citation type="submission" date="2024-01" db="EMBL/GenBank/DDBJ databases">
        <title>The complete chloroplast genome sequence of Lithospermum erythrorhizon: insights into the phylogenetic relationship among Boraginaceae species and the maternal lineages of purple gromwells.</title>
        <authorList>
            <person name="Okada T."/>
            <person name="Watanabe K."/>
        </authorList>
    </citation>
    <scope>NUCLEOTIDE SEQUENCE [LARGE SCALE GENOMIC DNA]</scope>
</reference>
<evidence type="ECO:0000313" key="1">
    <source>
        <dbReference type="EMBL" id="GAA0169158.1"/>
    </source>
</evidence>
<keyword evidence="2" id="KW-1185">Reference proteome</keyword>
<dbReference type="Proteomes" id="UP001454036">
    <property type="component" value="Unassembled WGS sequence"/>
</dbReference>
<protein>
    <submittedName>
        <fullName evidence="1">Uncharacterized protein</fullName>
    </submittedName>
</protein>
<sequence length="150" mass="16680">MLILLIKIILSFISTFLSLVCSLILASISRFLVLFIQAFRVPGQAIQGILDILANIIKSWVEYLVEILLKAIYYVISSMFDHLVEAISGSAVSTGSTIVELVGKLRETFESLFIEAPEVGEVTTNLITNLLENLFDNYKDAIGYILENAF</sequence>
<name>A0AAV3R2M3_LITER</name>
<evidence type="ECO:0000313" key="2">
    <source>
        <dbReference type="Proteomes" id="UP001454036"/>
    </source>
</evidence>
<dbReference type="AlphaFoldDB" id="A0AAV3R2M3"/>
<comment type="caution">
    <text evidence="1">The sequence shown here is derived from an EMBL/GenBank/DDBJ whole genome shotgun (WGS) entry which is preliminary data.</text>
</comment>